<evidence type="ECO:0000256" key="2">
    <source>
        <dbReference type="ARBA" id="ARBA00022475"/>
    </source>
</evidence>
<name>A0A9X2LRB9_STRMQ</name>
<keyword evidence="5" id="KW-1278">Translocase</keyword>
<dbReference type="Pfam" id="PF00005">
    <property type="entry name" value="ABC_tran"/>
    <property type="match status" value="1"/>
</dbReference>
<dbReference type="PANTHER" id="PTHR43790">
    <property type="entry name" value="CARBOHYDRATE TRANSPORT ATP-BINDING PROTEIN MG119-RELATED"/>
    <property type="match status" value="1"/>
</dbReference>
<gene>
    <name evidence="8" type="ORF">NQU54_02925</name>
</gene>
<dbReference type="Gene3D" id="3.40.50.300">
    <property type="entry name" value="P-loop containing nucleotide triphosphate hydrolases"/>
    <property type="match status" value="1"/>
</dbReference>
<evidence type="ECO:0000256" key="6">
    <source>
        <dbReference type="ARBA" id="ARBA00023136"/>
    </source>
</evidence>
<dbReference type="SUPFAM" id="SSF52540">
    <property type="entry name" value="P-loop containing nucleoside triphosphate hydrolases"/>
    <property type="match status" value="1"/>
</dbReference>
<dbReference type="RefSeq" id="WP_257629605.1">
    <property type="nucleotide sequence ID" value="NZ_JANIIC010000003.1"/>
</dbReference>
<dbReference type="GO" id="GO:0005524">
    <property type="term" value="F:ATP binding"/>
    <property type="evidence" value="ECO:0007669"/>
    <property type="project" value="UniProtKB-KW"/>
</dbReference>
<sequence length="184" mass="19361">MALVPEDRKGAGLVLGMSVLNNATLPRLPDFSLGGWLRGGARTAAVDRAMTSVHLRGKGLRQQVGTLSGGNQQKVVLARWLTGHVKVLLLDEPTRGVDVGARSEIYRIVTDLAASGMAVVMASSDMAEILGLAHRVHVIRDGAVAGSLDRAELSSDDAQGRIFRLAAGLDGTTIPLPHPQDDVS</sequence>
<comment type="caution">
    <text evidence="8">The sequence shown here is derived from an EMBL/GenBank/DDBJ whole genome shotgun (WGS) entry which is preliminary data.</text>
</comment>
<dbReference type="AlphaFoldDB" id="A0A9X2LRB9"/>
<keyword evidence="9" id="KW-1185">Reference proteome</keyword>
<keyword evidence="6" id="KW-0472">Membrane</keyword>
<reference evidence="8" key="1">
    <citation type="submission" date="2022-06" db="EMBL/GenBank/DDBJ databases">
        <title>WGS of actinobacteria.</title>
        <authorList>
            <person name="Thawai C."/>
        </authorList>
    </citation>
    <scope>NUCLEOTIDE SEQUENCE</scope>
    <source>
        <strain evidence="8">DSM 42010</strain>
    </source>
</reference>
<dbReference type="EMBL" id="JANIIC010000003">
    <property type="protein sequence ID" value="MCQ8828068.1"/>
    <property type="molecule type" value="Genomic_DNA"/>
</dbReference>
<keyword evidence="2" id="KW-1003">Cell membrane</keyword>
<evidence type="ECO:0000256" key="5">
    <source>
        <dbReference type="ARBA" id="ARBA00022967"/>
    </source>
</evidence>
<organism evidence="8 9">
    <name type="scientific">Streptomyces malaysiensis subsp. samsunensis</name>
    <dbReference type="NCBI Taxonomy" id="459658"/>
    <lineage>
        <taxon>Bacteria</taxon>
        <taxon>Bacillati</taxon>
        <taxon>Actinomycetota</taxon>
        <taxon>Actinomycetes</taxon>
        <taxon>Kitasatosporales</taxon>
        <taxon>Streptomycetaceae</taxon>
        <taxon>Streptomyces</taxon>
        <taxon>Streptomyces violaceusniger group</taxon>
    </lineage>
</organism>
<evidence type="ECO:0000313" key="8">
    <source>
        <dbReference type="EMBL" id="MCQ8828068.1"/>
    </source>
</evidence>
<evidence type="ECO:0000256" key="3">
    <source>
        <dbReference type="ARBA" id="ARBA00022741"/>
    </source>
</evidence>
<keyword evidence="3" id="KW-0547">Nucleotide-binding</keyword>
<dbReference type="InterPro" id="IPR027417">
    <property type="entry name" value="P-loop_NTPase"/>
</dbReference>
<evidence type="ECO:0000256" key="4">
    <source>
        <dbReference type="ARBA" id="ARBA00022840"/>
    </source>
</evidence>
<evidence type="ECO:0000313" key="9">
    <source>
        <dbReference type="Proteomes" id="UP001142400"/>
    </source>
</evidence>
<dbReference type="InterPro" id="IPR003439">
    <property type="entry name" value="ABC_transporter-like_ATP-bd"/>
</dbReference>
<dbReference type="PANTHER" id="PTHR43790:SF3">
    <property type="entry name" value="D-ALLOSE IMPORT ATP-BINDING PROTEIN ALSA-RELATED"/>
    <property type="match status" value="1"/>
</dbReference>
<dbReference type="GO" id="GO:0016887">
    <property type="term" value="F:ATP hydrolysis activity"/>
    <property type="evidence" value="ECO:0007669"/>
    <property type="project" value="InterPro"/>
</dbReference>
<protein>
    <submittedName>
        <fullName evidence="8">ATP-binding cassette domain-containing protein</fullName>
    </submittedName>
</protein>
<keyword evidence="1" id="KW-0813">Transport</keyword>
<feature type="domain" description="ABC transporter" evidence="7">
    <location>
        <begin position="22"/>
        <end position="94"/>
    </location>
</feature>
<evidence type="ECO:0000256" key="1">
    <source>
        <dbReference type="ARBA" id="ARBA00022448"/>
    </source>
</evidence>
<dbReference type="Proteomes" id="UP001142400">
    <property type="component" value="Unassembled WGS sequence"/>
</dbReference>
<dbReference type="InterPro" id="IPR050107">
    <property type="entry name" value="ABC_carbohydrate_import_ATPase"/>
</dbReference>
<accession>A0A9X2LRB9</accession>
<keyword evidence="4 8" id="KW-0067">ATP-binding</keyword>
<proteinExistence type="predicted"/>
<evidence type="ECO:0000259" key="7">
    <source>
        <dbReference type="Pfam" id="PF00005"/>
    </source>
</evidence>